<keyword evidence="3" id="KW-1185">Reference proteome</keyword>
<dbReference type="InterPro" id="IPR036047">
    <property type="entry name" value="F-box-like_dom_sf"/>
</dbReference>
<dbReference type="EMBL" id="JBFXLS010000062">
    <property type="protein sequence ID" value="KAL2821729.1"/>
    <property type="molecule type" value="Genomic_DNA"/>
</dbReference>
<dbReference type="Proteomes" id="UP001610335">
    <property type="component" value="Unassembled WGS sequence"/>
</dbReference>
<reference evidence="2 3" key="1">
    <citation type="submission" date="2024-07" db="EMBL/GenBank/DDBJ databases">
        <title>Section-level genome sequencing and comparative genomics of Aspergillus sections Usti and Cavernicolus.</title>
        <authorList>
            <consortium name="Lawrence Berkeley National Laboratory"/>
            <person name="Nybo J.L."/>
            <person name="Vesth T.C."/>
            <person name="Theobald S."/>
            <person name="Frisvad J.C."/>
            <person name="Larsen T.O."/>
            <person name="Kjaerboelling I."/>
            <person name="Rothschild-Mancinelli K."/>
            <person name="Lyhne E.K."/>
            <person name="Kogle M.E."/>
            <person name="Barry K."/>
            <person name="Clum A."/>
            <person name="Na H."/>
            <person name="Ledsgaard L."/>
            <person name="Lin J."/>
            <person name="Lipzen A."/>
            <person name="Kuo A."/>
            <person name="Riley R."/>
            <person name="Mondo S."/>
            <person name="LaButti K."/>
            <person name="Haridas S."/>
            <person name="Pangalinan J."/>
            <person name="Salamov A.A."/>
            <person name="Simmons B.A."/>
            <person name="Magnuson J.K."/>
            <person name="Chen J."/>
            <person name="Drula E."/>
            <person name="Henrissat B."/>
            <person name="Wiebenga A."/>
            <person name="Lubbers R.J."/>
            <person name="Gomes A.C."/>
            <person name="Makela M.R."/>
            <person name="Stajich J."/>
            <person name="Grigoriev I.V."/>
            <person name="Mortensen U.H."/>
            <person name="De vries R.P."/>
            <person name="Baker S.E."/>
            <person name="Andersen M.R."/>
        </authorList>
    </citation>
    <scope>NUCLEOTIDE SEQUENCE [LARGE SCALE GENOMIC DNA]</scope>
    <source>
        <strain evidence="2 3">CBS 600.67</strain>
    </source>
</reference>
<dbReference type="SUPFAM" id="SSF52047">
    <property type="entry name" value="RNI-like"/>
    <property type="match status" value="1"/>
</dbReference>
<dbReference type="CDD" id="cd09917">
    <property type="entry name" value="F-box_SF"/>
    <property type="match status" value="1"/>
</dbReference>
<evidence type="ECO:0000313" key="3">
    <source>
        <dbReference type="Proteomes" id="UP001610335"/>
    </source>
</evidence>
<feature type="domain" description="F-box" evidence="1">
    <location>
        <begin position="2"/>
        <end position="33"/>
    </location>
</feature>
<evidence type="ECO:0000259" key="1">
    <source>
        <dbReference type="PROSITE" id="PS50181"/>
    </source>
</evidence>
<dbReference type="SUPFAM" id="SSF81383">
    <property type="entry name" value="F-box domain"/>
    <property type="match status" value="1"/>
</dbReference>
<proteinExistence type="predicted"/>
<dbReference type="Gene3D" id="1.20.1280.50">
    <property type="match status" value="1"/>
</dbReference>
<comment type="caution">
    <text evidence="2">The sequence shown here is derived from an EMBL/GenBank/DDBJ whole genome shotgun (WGS) entry which is preliminary data.</text>
</comment>
<dbReference type="PROSITE" id="PS50181">
    <property type="entry name" value="FBOX"/>
    <property type="match status" value="1"/>
</dbReference>
<sequence>MPDGMRSLPPELVLQILSYLAFDDLLTFGATCRSNYEYHIVSLKRLRLGVFEKRVHSIISLLQAGWASPDQLGGSWGYDENESYYRISVVHQQKKVKRYDPSYIHSRQLDLKRRTPTPHDKPQSQEQMIRIQNQVFARVLRRYGSSLQNIEFMAYDLNMEGATALGSSCQHTLRHLALRFEHQHIRDGLMRPSTWLHPAPANEAWNPLIGIGRFKNTGLCSLETLILERAGITPWQLMMLVRKNPNLTTLKLRTCRGARPEFLNWLGGVKNDFDETETELQGPVPGAKLEALWLEHCHRLLPHPIEEHDNALDQLYNTGLEWSLSFSESANIASELVDKANKEIWKIPQVILPYCIHDENSTIAVDPKWK</sequence>
<dbReference type="InterPro" id="IPR032675">
    <property type="entry name" value="LRR_dom_sf"/>
</dbReference>
<organism evidence="2 3">
    <name type="scientific">Aspergillus cavernicola</name>
    <dbReference type="NCBI Taxonomy" id="176166"/>
    <lineage>
        <taxon>Eukaryota</taxon>
        <taxon>Fungi</taxon>
        <taxon>Dikarya</taxon>
        <taxon>Ascomycota</taxon>
        <taxon>Pezizomycotina</taxon>
        <taxon>Eurotiomycetes</taxon>
        <taxon>Eurotiomycetidae</taxon>
        <taxon>Eurotiales</taxon>
        <taxon>Aspergillaceae</taxon>
        <taxon>Aspergillus</taxon>
        <taxon>Aspergillus subgen. Nidulantes</taxon>
    </lineage>
</organism>
<accession>A0ABR4I326</accession>
<evidence type="ECO:0000313" key="2">
    <source>
        <dbReference type="EMBL" id="KAL2821729.1"/>
    </source>
</evidence>
<gene>
    <name evidence="2" type="ORF">BDW59DRAFT_164066</name>
</gene>
<protein>
    <recommendedName>
        <fullName evidence="1">F-box domain-containing protein</fullName>
    </recommendedName>
</protein>
<dbReference type="Gene3D" id="3.80.10.10">
    <property type="entry name" value="Ribonuclease Inhibitor"/>
    <property type="match status" value="1"/>
</dbReference>
<name>A0ABR4I326_9EURO</name>
<dbReference type="InterPro" id="IPR001810">
    <property type="entry name" value="F-box_dom"/>
</dbReference>
<dbReference type="Pfam" id="PF12937">
    <property type="entry name" value="F-box-like"/>
    <property type="match status" value="1"/>
</dbReference>